<feature type="region of interest" description="Disordered" evidence="1">
    <location>
        <begin position="54"/>
        <end position="127"/>
    </location>
</feature>
<dbReference type="AlphaFoldDB" id="A0A0R1WI65"/>
<dbReference type="RefSeq" id="WP_056984471.1">
    <property type="nucleotide sequence ID" value="NZ_AZGE01000011.1"/>
</dbReference>
<dbReference type="Gene3D" id="2.70.70.10">
    <property type="entry name" value="Glucose Permease (Domain IIA)"/>
    <property type="match status" value="1"/>
</dbReference>
<dbReference type="InterPro" id="IPR016047">
    <property type="entry name" value="M23ase_b-sheet_dom"/>
</dbReference>
<organism evidence="3 4">
    <name type="scientific">Limosilactobacillus oris DSM 4864</name>
    <dbReference type="NCBI Taxonomy" id="1423779"/>
    <lineage>
        <taxon>Bacteria</taxon>
        <taxon>Bacillati</taxon>
        <taxon>Bacillota</taxon>
        <taxon>Bacilli</taxon>
        <taxon>Lactobacillales</taxon>
        <taxon>Lactobacillaceae</taxon>
        <taxon>Limosilactobacillus</taxon>
    </lineage>
</organism>
<reference evidence="3 4" key="1">
    <citation type="journal article" date="2015" name="Genome Announc.">
        <title>Expanding the biotechnology potential of lactobacilli through comparative genomics of 213 strains and associated genera.</title>
        <authorList>
            <person name="Sun Z."/>
            <person name="Harris H.M."/>
            <person name="McCann A."/>
            <person name="Guo C."/>
            <person name="Argimon S."/>
            <person name="Zhang W."/>
            <person name="Yang X."/>
            <person name="Jeffery I.B."/>
            <person name="Cooney J.C."/>
            <person name="Kagawa T.F."/>
            <person name="Liu W."/>
            <person name="Song Y."/>
            <person name="Salvetti E."/>
            <person name="Wrobel A."/>
            <person name="Rasinkangas P."/>
            <person name="Parkhill J."/>
            <person name="Rea M.C."/>
            <person name="O'Sullivan O."/>
            <person name="Ritari J."/>
            <person name="Douillard F.P."/>
            <person name="Paul Ross R."/>
            <person name="Yang R."/>
            <person name="Briner A.E."/>
            <person name="Felis G.E."/>
            <person name="de Vos W.M."/>
            <person name="Barrangou R."/>
            <person name="Klaenhammer T.R."/>
            <person name="Caufield P.W."/>
            <person name="Cui Y."/>
            <person name="Zhang H."/>
            <person name="O'Toole P.W."/>
        </authorList>
    </citation>
    <scope>NUCLEOTIDE SEQUENCE [LARGE SCALE GENOMIC DNA]</scope>
    <source>
        <strain evidence="3 4">DSM 4864</strain>
    </source>
</reference>
<protein>
    <submittedName>
        <fullName evidence="3">Peptidase, m23 family</fullName>
    </submittedName>
</protein>
<dbReference type="CDD" id="cd12797">
    <property type="entry name" value="M23_peptidase"/>
    <property type="match status" value="1"/>
</dbReference>
<dbReference type="SUPFAM" id="SSF51261">
    <property type="entry name" value="Duplicated hybrid motif"/>
    <property type="match status" value="1"/>
</dbReference>
<sequence length="870" mass="95123">MEESTIFNLKNFKSKILPTITVCGSALFLMHGKVSADQIDNTNQKQASVQTLDQNNANTNGSSNADNNTNNTEDTNAPATSQAVANGQKVANQANSATENTTDQSGANKQATTDNSQETVTYDTKDNGNYAAVDNASLNTNGQLNINGWHATNDSKDKPYHYVIILDQDNKEIARQNITDNAVARPDVQKAHNVYGAGQSGFNVQFNLSKEALANTSSIRVISRYSSDLYGNQNNVDYWFAPITIDRKNYGYLDTVAVSDGQLNIGGWNTTNQAADKPYHIIMIIDQTTGQTVAQQLVTDGTQRDDIARAYSQIDGAGQSGFNVHFSLKQLNLNHKLQVVSRYSTSKDGLGKNVDYYFTPITTGNYTNQGSLDSFDVSNGKQLTISGWHADDITKLESNHFLILFDNTANKQVASVKAAAVARPDVARAFPSVATAGQSGYKVSFDLAGINLVPGHSYSVVSRYSTSADGNGDGGQYTDYWFNPIKYSQQASAIDSIKTTKDGVQVSGWMASDYAAGYNNAYVLIMNNGKEVARQKVDLIARPDVAKAFPNLYNSANSGFNTVVKLNPTQLTGNMQVLLRFSKSADGNTDCIDQWSKDYSTSAGAFDEINVLDNSIYVSGWHTSEQTADKPYQFLIFIDQNTGKEIYRQQVLDTNNSRPDLAKVCPQILNSDKAGFKLGFTLPSSLDHHTVRIIHRFTNDVYGNGNAVDMWSDPVSIHNNRWAWPFPSVGEGHFMGAQLFGVNAGGEFRQNGFHDGLDFGAYDHPGTQVHAIHSGTIVGVGYTAGLDWYVLEDTGEYLIVYQEAFSNRGNINVTPGQKIEVGDVIGNRDTSHVHIGITREHNFNRALAKSFTNDGTWLNPLEIIRNGLNG</sequence>
<feature type="compositionally biased region" description="Low complexity" evidence="1">
    <location>
        <begin position="55"/>
        <end position="80"/>
    </location>
</feature>
<dbReference type="PATRIC" id="fig|1423779.3.peg.360"/>
<proteinExistence type="predicted"/>
<gene>
    <name evidence="3" type="ORF">FC49_GL000354</name>
</gene>
<dbReference type="EMBL" id="AZGE01000011">
    <property type="protein sequence ID" value="KRM15433.1"/>
    <property type="molecule type" value="Genomic_DNA"/>
</dbReference>
<dbReference type="Pfam" id="PF01551">
    <property type="entry name" value="Peptidase_M23"/>
    <property type="match status" value="1"/>
</dbReference>
<evidence type="ECO:0000256" key="1">
    <source>
        <dbReference type="SAM" id="MobiDB-lite"/>
    </source>
</evidence>
<accession>A0A0R1WI65</accession>
<feature type="domain" description="M23ase beta-sheet core" evidence="2">
    <location>
        <begin position="753"/>
        <end position="837"/>
    </location>
</feature>
<evidence type="ECO:0000259" key="2">
    <source>
        <dbReference type="Pfam" id="PF01551"/>
    </source>
</evidence>
<comment type="caution">
    <text evidence="3">The sequence shown here is derived from an EMBL/GenBank/DDBJ whole genome shotgun (WGS) entry which is preliminary data.</text>
</comment>
<name>A0A0R1WI65_9LACO</name>
<feature type="compositionally biased region" description="Polar residues" evidence="1">
    <location>
        <begin position="81"/>
        <end position="122"/>
    </location>
</feature>
<dbReference type="Proteomes" id="UP000050973">
    <property type="component" value="Unassembled WGS sequence"/>
</dbReference>
<evidence type="ECO:0000313" key="3">
    <source>
        <dbReference type="EMBL" id="KRM15433.1"/>
    </source>
</evidence>
<evidence type="ECO:0000313" key="4">
    <source>
        <dbReference type="Proteomes" id="UP000050973"/>
    </source>
</evidence>
<dbReference type="InterPro" id="IPR011055">
    <property type="entry name" value="Dup_hybrid_motif"/>
</dbReference>